<evidence type="ECO:0000256" key="4">
    <source>
        <dbReference type="ARBA" id="ARBA00023163"/>
    </source>
</evidence>
<dbReference type="EMBL" id="CP024091">
    <property type="protein sequence ID" value="ATP56511.1"/>
    <property type="molecule type" value="Genomic_DNA"/>
</dbReference>
<dbReference type="Pfam" id="PF08281">
    <property type="entry name" value="Sigma70_r4_2"/>
    <property type="match status" value="1"/>
</dbReference>
<reference evidence="8 9" key="1">
    <citation type="submission" date="2017-10" db="EMBL/GenBank/DDBJ databases">
        <title>Whole genome of Pedobacter ginsengisoli T01R-27 isolated from tomato rhizosphere.</title>
        <authorList>
            <person name="Weon H.-Y."/>
            <person name="Lee S.A."/>
            <person name="Sang M.K."/>
            <person name="Song J."/>
        </authorList>
    </citation>
    <scope>NUCLEOTIDE SEQUENCE [LARGE SCALE GENOMIC DNA]</scope>
    <source>
        <strain evidence="8 9">T01R-27</strain>
    </source>
</reference>
<evidence type="ECO:0000256" key="5">
    <source>
        <dbReference type="SAM" id="Phobius"/>
    </source>
</evidence>
<evidence type="ECO:0000256" key="2">
    <source>
        <dbReference type="ARBA" id="ARBA00023015"/>
    </source>
</evidence>
<dbReference type="InterPro" id="IPR014284">
    <property type="entry name" value="RNA_pol_sigma-70_dom"/>
</dbReference>
<dbReference type="GO" id="GO:0003677">
    <property type="term" value="F:DNA binding"/>
    <property type="evidence" value="ECO:0007669"/>
    <property type="project" value="InterPro"/>
</dbReference>
<dbReference type="RefSeq" id="WP_099438453.1">
    <property type="nucleotide sequence ID" value="NZ_CP024091.1"/>
</dbReference>
<dbReference type="GO" id="GO:0006352">
    <property type="term" value="P:DNA-templated transcription initiation"/>
    <property type="evidence" value="ECO:0007669"/>
    <property type="project" value="InterPro"/>
</dbReference>
<accession>A0A2D1U4H8</accession>
<dbReference type="InterPro" id="IPR007627">
    <property type="entry name" value="RNA_pol_sigma70_r2"/>
</dbReference>
<keyword evidence="5" id="KW-1133">Transmembrane helix</keyword>
<gene>
    <name evidence="8" type="ORF">CPT03_08505</name>
</gene>
<feature type="domain" description="RNA polymerase sigma factor 70 region 4 type 2" evidence="7">
    <location>
        <begin position="125"/>
        <end position="176"/>
    </location>
</feature>
<dbReference type="PANTHER" id="PTHR43133">
    <property type="entry name" value="RNA POLYMERASE ECF-TYPE SIGMA FACTO"/>
    <property type="match status" value="1"/>
</dbReference>
<proteinExistence type="inferred from homology"/>
<dbReference type="InterPro" id="IPR039425">
    <property type="entry name" value="RNA_pol_sigma-70-like"/>
</dbReference>
<keyword evidence="5" id="KW-0812">Transmembrane</keyword>
<dbReference type="InterPro" id="IPR013325">
    <property type="entry name" value="RNA_pol_sigma_r2"/>
</dbReference>
<dbReference type="Pfam" id="PF04542">
    <property type="entry name" value="Sigma70_r2"/>
    <property type="match status" value="1"/>
</dbReference>
<protein>
    <submittedName>
        <fullName evidence="8">RNA polymerase subunit sigma-70</fullName>
    </submittedName>
</protein>
<keyword evidence="5" id="KW-0472">Membrane</keyword>
<keyword evidence="2" id="KW-0805">Transcription regulation</keyword>
<dbReference type="AlphaFoldDB" id="A0A2D1U4H8"/>
<dbReference type="Gene3D" id="1.10.1740.10">
    <property type="match status" value="1"/>
</dbReference>
<dbReference type="InterPro" id="IPR013324">
    <property type="entry name" value="RNA_pol_sigma_r3/r4-like"/>
</dbReference>
<comment type="similarity">
    <text evidence="1">Belongs to the sigma-70 factor family. ECF subfamily.</text>
</comment>
<dbReference type="OrthoDB" id="659569at2"/>
<dbReference type="PANTHER" id="PTHR43133:SF46">
    <property type="entry name" value="RNA POLYMERASE SIGMA-70 FACTOR ECF SUBFAMILY"/>
    <property type="match status" value="1"/>
</dbReference>
<dbReference type="Gene3D" id="1.10.10.10">
    <property type="entry name" value="Winged helix-like DNA-binding domain superfamily/Winged helix DNA-binding domain"/>
    <property type="match status" value="1"/>
</dbReference>
<dbReference type="GO" id="GO:0016987">
    <property type="term" value="F:sigma factor activity"/>
    <property type="evidence" value="ECO:0007669"/>
    <property type="project" value="UniProtKB-KW"/>
</dbReference>
<dbReference type="SUPFAM" id="SSF88659">
    <property type="entry name" value="Sigma3 and sigma4 domains of RNA polymerase sigma factors"/>
    <property type="match status" value="1"/>
</dbReference>
<dbReference type="SUPFAM" id="SSF88946">
    <property type="entry name" value="Sigma2 domain of RNA polymerase sigma factors"/>
    <property type="match status" value="1"/>
</dbReference>
<keyword evidence="3" id="KW-0731">Sigma factor</keyword>
<sequence>MTDCRTLSDAQLVDLLKAGDHHSFSEIYKRYNTLLYIYAYKKLQDTESAKDVIQEIYVHLWNSRSNLNIQTTLSGYLYKAVLNRVLNVFRHVAITQEYISSFKEVTDNAPAQTDYRIREKDLEALIEKEINNLPEKMREIFQLRRQEYLSNKEIADRLNISEHTVATQIKRALKTLRGKLGLFLFIYAFLTGMLK</sequence>
<evidence type="ECO:0000256" key="1">
    <source>
        <dbReference type="ARBA" id="ARBA00010641"/>
    </source>
</evidence>
<dbReference type="InterPro" id="IPR013249">
    <property type="entry name" value="RNA_pol_sigma70_r4_t2"/>
</dbReference>
<organism evidence="8 9">
    <name type="scientific">Pedobacter ginsengisoli</name>
    <dbReference type="NCBI Taxonomy" id="363852"/>
    <lineage>
        <taxon>Bacteria</taxon>
        <taxon>Pseudomonadati</taxon>
        <taxon>Bacteroidota</taxon>
        <taxon>Sphingobacteriia</taxon>
        <taxon>Sphingobacteriales</taxon>
        <taxon>Sphingobacteriaceae</taxon>
        <taxon>Pedobacter</taxon>
    </lineage>
</organism>
<dbReference type="KEGG" id="pgs:CPT03_08505"/>
<dbReference type="NCBIfam" id="TIGR02937">
    <property type="entry name" value="sigma70-ECF"/>
    <property type="match status" value="1"/>
</dbReference>
<evidence type="ECO:0000259" key="6">
    <source>
        <dbReference type="Pfam" id="PF04542"/>
    </source>
</evidence>
<evidence type="ECO:0000259" key="7">
    <source>
        <dbReference type="Pfam" id="PF08281"/>
    </source>
</evidence>
<name>A0A2D1U4H8_9SPHI</name>
<feature type="transmembrane region" description="Helical" evidence="5">
    <location>
        <begin position="176"/>
        <end position="194"/>
    </location>
</feature>
<evidence type="ECO:0000256" key="3">
    <source>
        <dbReference type="ARBA" id="ARBA00023082"/>
    </source>
</evidence>
<keyword evidence="4" id="KW-0804">Transcription</keyword>
<dbReference type="InterPro" id="IPR036388">
    <property type="entry name" value="WH-like_DNA-bd_sf"/>
</dbReference>
<evidence type="ECO:0000313" key="9">
    <source>
        <dbReference type="Proteomes" id="UP000223749"/>
    </source>
</evidence>
<feature type="domain" description="RNA polymerase sigma-70 region 2" evidence="6">
    <location>
        <begin position="27"/>
        <end position="90"/>
    </location>
</feature>
<dbReference type="InterPro" id="IPR014327">
    <property type="entry name" value="RNA_pol_sigma70_bacteroid"/>
</dbReference>
<dbReference type="Proteomes" id="UP000223749">
    <property type="component" value="Chromosome"/>
</dbReference>
<dbReference type="CDD" id="cd06171">
    <property type="entry name" value="Sigma70_r4"/>
    <property type="match status" value="1"/>
</dbReference>
<evidence type="ECO:0000313" key="8">
    <source>
        <dbReference type="EMBL" id="ATP56511.1"/>
    </source>
</evidence>
<keyword evidence="9" id="KW-1185">Reference proteome</keyword>
<dbReference type="NCBIfam" id="TIGR02985">
    <property type="entry name" value="Sig70_bacteroi1"/>
    <property type="match status" value="1"/>
</dbReference>